<comment type="caution">
    <text evidence="1">The sequence shown here is derived from an EMBL/GenBank/DDBJ whole genome shotgun (WGS) entry which is preliminary data.</text>
</comment>
<keyword evidence="2" id="KW-1185">Reference proteome</keyword>
<evidence type="ECO:0000313" key="1">
    <source>
        <dbReference type="EMBL" id="MCJ8502166.1"/>
    </source>
</evidence>
<organism evidence="1 2">
    <name type="scientific">Desulfatitalea alkaliphila</name>
    <dbReference type="NCBI Taxonomy" id="2929485"/>
    <lineage>
        <taxon>Bacteria</taxon>
        <taxon>Pseudomonadati</taxon>
        <taxon>Thermodesulfobacteriota</taxon>
        <taxon>Desulfobacteria</taxon>
        <taxon>Desulfobacterales</taxon>
        <taxon>Desulfosarcinaceae</taxon>
        <taxon>Desulfatitalea</taxon>
    </lineage>
</organism>
<sequence length="48" mass="5118">MTDAGFDAPAVAQFDFGIVEATPYTIVDTDAQRGGWHISDAGSLMKNE</sequence>
<proteinExistence type="predicted"/>
<protein>
    <submittedName>
        <fullName evidence="1">Uncharacterized protein</fullName>
    </submittedName>
</protein>
<dbReference type="AlphaFoldDB" id="A0AA41R743"/>
<dbReference type="EMBL" id="JALJRB010000021">
    <property type="protein sequence ID" value="MCJ8502166.1"/>
    <property type="molecule type" value="Genomic_DNA"/>
</dbReference>
<dbReference type="Proteomes" id="UP001165427">
    <property type="component" value="Unassembled WGS sequence"/>
</dbReference>
<reference evidence="1" key="1">
    <citation type="submission" date="2022-04" db="EMBL/GenBank/DDBJ databases">
        <title>Desulfatitalea alkaliphila sp. nov., a novel anaerobic sulfate-reducing bacterium isolated from terrestrial mud volcano, Taman Peninsula, Russia.</title>
        <authorList>
            <person name="Khomyakova M.A."/>
            <person name="Merkel A.Y."/>
            <person name="Slobodkin A.I."/>
        </authorList>
    </citation>
    <scope>NUCLEOTIDE SEQUENCE</scope>
    <source>
        <strain evidence="1">M08but</strain>
    </source>
</reference>
<accession>A0AA41R743</accession>
<name>A0AA41R743_9BACT</name>
<dbReference type="RefSeq" id="WP_246912427.1">
    <property type="nucleotide sequence ID" value="NZ_JALJRB010000021.1"/>
</dbReference>
<gene>
    <name evidence="1" type="ORF">MRX98_16395</name>
</gene>
<evidence type="ECO:0000313" key="2">
    <source>
        <dbReference type="Proteomes" id="UP001165427"/>
    </source>
</evidence>